<evidence type="ECO:0000256" key="4">
    <source>
        <dbReference type="ARBA" id="ARBA00022679"/>
    </source>
</evidence>
<proteinExistence type="inferred from homology"/>
<sequence length="279" mass="30132">MPASFDTRKAKILSELDTPDEQYEDLSPKGSVDSGIRDLILEINALPQYVTTSSCAGRVSAYLEGTKGAKGGGQWLFTSHEAVDAPVADGAVNQLLGLENEEVAVPSEVDEARFVHLKFEPMVGHFSYSLRLCRTCLRYLFSSPRYITGQASLTPSQILHILTASPKAAQHAATAALTAGFRESGITGILPSASNHPATPMVAVRSSGLVFDCIIGFSTNISLSEPDSSNVSTGGEAPRPKIVPMVSEGYLRTLLGIANQRFKTNEERRERFRKALLNF</sequence>
<evidence type="ECO:0000313" key="10">
    <source>
        <dbReference type="EMBL" id="TKA40233.1"/>
    </source>
</evidence>
<evidence type="ECO:0000259" key="9">
    <source>
        <dbReference type="Pfam" id="PF02676"/>
    </source>
</evidence>
<keyword evidence="4" id="KW-0808">Transferase</keyword>
<reference evidence="10 11" key="1">
    <citation type="submission" date="2017-03" db="EMBL/GenBank/DDBJ databases">
        <title>Genomes of endolithic fungi from Antarctica.</title>
        <authorList>
            <person name="Coleine C."/>
            <person name="Masonjones S."/>
            <person name="Stajich J.E."/>
        </authorList>
    </citation>
    <scope>NUCLEOTIDE SEQUENCE [LARGE SCALE GENOMIC DNA]</scope>
    <source>
        <strain evidence="10 11">CCFEE 5311</strain>
    </source>
</reference>
<feature type="domain" description="tRNA wybutosine-synthesizing protein" evidence="9">
    <location>
        <begin position="157"/>
        <end position="277"/>
    </location>
</feature>
<dbReference type="Gene3D" id="3.30.1960.10">
    <property type="entry name" value="tRNA wybutosine-synthesizing-like"/>
    <property type="match status" value="2"/>
</dbReference>
<keyword evidence="6" id="KW-0819">tRNA processing</keyword>
<keyword evidence="3" id="KW-0489">Methyltransferase</keyword>
<dbReference type="SUPFAM" id="SSF111278">
    <property type="entry name" value="SSo0622-like"/>
    <property type="match status" value="2"/>
</dbReference>
<evidence type="ECO:0000256" key="1">
    <source>
        <dbReference type="ARBA" id="ARBA00008569"/>
    </source>
</evidence>
<comment type="caution">
    <text evidence="10">The sequence shown here is derived from an EMBL/GenBank/DDBJ whole genome shotgun (WGS) entry which is preliminary data.</text>
</comment>
<dbReference type="OrthoDB" id="263283at2759"/>
<dbReference type="Proteomes" id="UP000310066">
    <property type="component" value="Unassembled WGS sequence"/>
</dbReference>
<evidence type="ECO:0000256" key="6">
    <source>
        <dbReference type="ARBA" id="ARBA00022694"/>
    </source>
</evidence>
<dbReference type="GO" id="GO:0008033">
    <property type="term" value="P:tRNA processing"/>
    <property type="evidence" value="ECO:0007669"/>
    <property type="project" value="UniProtKB-KW"/>
</dbReference>
<dbReference type="InterPro" id="IPR036602">
    <property type="entry name" value="tRNA_yW-synthesising-like_sf"/>
</dbReference>
<evidence type="ECO:0000256" key="2">
    <source>
        <dbReference type="ARBA" id="ARBA00012750"/>
    </source>
</evidence>
<comment type="catalytic activity">
    <reaction evidence="8">
        <text>4-demethyl-7-[(3S)-3-amino-3-carboxypropyl]wyosine(37) in tRNA(Phe) + S-adenosyl-L-methionine = 7-[(3S)-3-amino-3-carboxypropyl]wyosine(37) in tRNA(Phe) + S-adenosyl-L-homocysteine + H(+)</text>
        <dbReference type="Rhea" id="RHEA:36635"/>
        <dbReference type="Rhea" id="RHEA-COMP:10378"/>
        <dbReference type="Rhea" id="RHEA-COMP:10379"/>
        <dbReference type="ChEBI" id="CHEBI:15378"/>
        <dbReference type="ChEBI" id="CHEBI:57856"/>
        <dbReference type="ChEBI" id="CHEBI:59789"/>
        <dbReference type="ChEBI" id="CHEBI:73543"/>
        <dbReference type="ChEBI" id="CHEBI:73550"/>
        <dbReference type="EC" id="2.1.1.282"/>
    </reaction>
</comment>
<evidence type="ECO:0000256" key="3">
    <source>
        <dbReference type="ARBA" id="ARBA00022603"/>
    </source>
</evidence>
<dbReference type="PANTHER" id="PTHR48418">
    <property type="entry name" value="TRNA WYBUTOSINE-SYNTHESIZING PROTEIN 3"/>
    <property type="match status" value="1"/>
</dbReference>
<evidence type="ECO:0000256" key="8">
    <source>
        <dbReference type="ARBA" id="ARBA00049202"/>
    </source>
</evidence>
<accession>A0A4U0UWA0</accession>
<evidence type="ECO:0000256" key="5">
    <source>
        <dbReference type="ARBA" id="ARBA00022691"/>
    </source>
</evidence>
<dbReference type="STRING" id="329885.A0A4U0UWA0"/>
<comment type="similarity">
    <text evidence="1">Belongs to the TYW3 family.</text>
</comment>
<dbReference type="PANTHER" id="PTHR48418:SF1">
    <property type="entry name" value="TRNA WYBUTOSINE-SYNTHESIZING PROTEIN 3"/>
    <property type="match status" value="1"/>
</dbReference>
<protein>
    <recommendedName>
        <fullName evidence="2">tRNA(Phe) 7-[(3-amino-3-carboxypropyl)-4-demethylwyosine(37)-N(4)]-methyltransferase</fullName>
        <ecNumber evidence="2">2.1.1.282</ecNumber>
    </recommendedName>
    <alternativeName>
        <fullName evidence="7">tRNA(Phe) 7-((3-amino-3-carboxypropyl)-4-demethylwyosine(37)-N(4))-methyltransferase</fullName>
    </alternativeName>
</protein>
<evidence type="ECO:0000256" key="7">
    <source>
        <dbReference type="ARBA" id="ARBA00030554"/>
    </source>
</evidence>
<dbReference type="EC" id="2.1.1.282" evidence="2"/>
<dbReference type="GO" id="GO:0032259">
    <property type="term" value="P:methylation"/>
    <property type="evidence" value="ECO:0007669"/>
    <property type="project" value="UniProtKB-KW"/>
</dbReference>
<dbReference type="AlphaFoldDB" id="A0A4U0UWA0"/>
<dbReference type="EMBL" id="NAJP01000034">
    <property type="protein sequence ID" value="TKA40233.1"/>
    <property type="molecule type" value="Genomic_DNA"/>
</dbReference>
<feature type="domain" description="tRNA wybutosine-synthesizing protein" evidence="9">
    <location>
        <begin position="8"/>
        <end position="125"/>
    </location>
</feature>
<dbReference type="GO" id="GO:0008168">
    <property type="term" value="F:methyltransferase activity"/>
    <property type="evidence" value="ECO:0007669"/>
    <property type="project" value="UniProtKB-KW"/>
</dbReference>
<organism evidence="10 11">
    <name type="scientific">Friedmanniomyces endolithicus</name>
    <dbReference type="NCBI Taxonomy" id="329885"/>
    <lineage>
        <taxon>Eukaryota</taxon>
        <taxon>Fungi</taxon>
        <taxon>Dikarya</taxon>
        <taxon>Ascomycota</taxon>
        <taxon>Pezizomycotina</taxon>
        <taxon>Dothideomycetes</taxon>
        <taxon>Dothideomycetidae</taxon>
        <taxon>Mycosphaerellales</taxon>
        <taxon>Teratosphaeriaceae</taxon>
        <taxon>Friedmanniomyces</taxon>
    </lineage>
</organism>
<gene>
    <name evidence="10" type="ORF">B0A54_10839</name>
</gene>
<dbReference type="InterPro" id="IPR003827">
    <property type="entry name" value="tRNA_yW-synthesising"/>
</dbReference>
<keyword evidence="5" id="KW-0949">S-adenosyl-L-methionine</keyword>
<evidence type="ECO:0000313" key="11">
    <source>
        <dbReference type="Proteomes" id="UP000310066"/>
    </source>
</evidence>
<dbReference type="Pfam" id="PF02676">
    <property type="entry name" value="TYW3"/>
    <property type="match status" value="2"/>
</dbReference>
<name>A0A4U0UWA0_9PEZI</name>